<dbReference type="Pfam" id="PF10881">
    <property type="entry name" value="DUF2726"/>
    <property type="match status" value="1"/>
</dbReference>
<evidence type="ECO:0000313" key="3">
    <source>
        <dbReference type="Proteomes" id="UP000232003"/>
    </source>
</evidence>
<gene>
    <name evidence="2" type="ORF">COO91_00498</name>
</gene>
<dbReference type="InterPro" id="IPR024402">
    <property type="entry name" value="DUF2726"/>
</dbReference>
<organism evidence="2 3">
    <name type="scientific">Nostoc flagelliforme CCNUN1</name>
    <dbReference type="NCBI Taxonomy" id="2038116"/>
    <lineage>
        <taxon>Bacteria</taxon>
        <taxon>Bacillati</taxon>
        <taxon>Cyanobacteriota</taxon>
        <taxon>Cyanophyceae</taxon>
        <taxon>Nostocales</taxon>
        <taxon>Nostocaceae</taxon>
        <taxon>Nostoc</taxon>
    </lineage>
</organism>
<sequence>MPLKVKRLVNAYEERMLEFLQTCVDDSYKIHTQVSLSQFCELDNSIDWELKKFFFSSNVDALITDHDYKPCLVVDFQSSYHDSDEAKERDRKKATLLALAEVPLLYSRVKDFGLLYLYSESEEVVCNLFTGKRRENAQALIRKYCEQSFSSDLRVTAC</sequence>
<evidence type="ECO:0000313" key="2">
    <source>
        <dbReference type="EMBL" id="AUB34669.1"/>
    </source>
</evidence>
<protein>
    <recommendedName>
        <fullName evidence="1">DUF2726 domain-containing protein</fullName>
    </recommendedName>
</protein>
<dbReference type="EMBL" id="CP024785">
    <property type="protein sequence ID" value="AUB34669.1"/>
    <property type="molecule type" value="Genomic_DNA"/>
</dbReference>
<keyword evidence="3" id="KW-1185">Reference proteome</keyword>
<dbReference type="OrthoDB" id="454329at2"/>
<name>A0A2K8SGV9_9NOSO</name>
<dbReference type="AlphaFoldDB" id="A0A2K8SGV9"/>
<dbReference type="KEGG" id="nfl:COO91_00498"/>
<proteinExistence type="predicted"/>
<dbReference type="Proteomes" id="UP000232003">
    <property type="component" value="Chromosome"/>
</dbReference>
<feature type="domain" description="DUF2726" evidence="1">
    <location>
        <begin position="6"/>
        <end position="108"/>
    </location>
</feature>
<evidence type="ECO:0000259" key="1">
    <source>
        <dbReference type="Pfam" id="PF10881"/>
    </source>
</evidence>
<accession>A0A2K8SGV9</accession>
<dbReference type="RefSeq" id="WP_100897203.1">
    <property type="nucleotide sequence ID" value="NZ_CAWNNC010000001.1"/>
</dbReference>
<reference evidence="2 3" key="1">
    <citation type="submission" date="2017-11" db="EMBL/GenBank/DDBJ databases">
        <title>Complete genome of a free-living desiccation-tolerant cyanobacterium and its photosynthetic adaptation to extreme terrestrial habitat.</title>
        <authorList>
            <person name="Shang J."/>
        </authorList>
    </citation>
    <scope>NUCLEOTIDE SEQUENCE [LARGE SCALE GENOMIC DNA]</scope>
    <source>
        <strain evidence="2 3">CCNUN1</strain>
    </source>
</reference>